<evidence type="ECO:0000313" key="4">
    <source>
        <dbReference type="EMBL" id="PRY80238.1"/>
    </source>
</evidence>
<evidence type="ECO:0000256" key="2">
    <source>
        <dbReference type="ARBA" id="ARBA00023002"/>
    </source>
</evidence>
<evidence type="ECO:0000256" key="1">
    <source>
        <dbReference type="ARBA" id="ARBA00009410"/>
    </source>
</evidence>
<organism evidence="4 5">
    <name type="scientific">Yoonia maritima</name>
    <dbReference type="NCBI Taxonomy" id="1435347"/>
    <lineage>
        <taxon>Bacteria</taxon>
        <taxon>Pseudomonadati</taxon>
        <taxon>Pseudomonadota</taxon>
        <taxon>Alphaproteobacteria</taxon>
        <taxon>Rhodobacterales</taxon>
        <taxon>Paracoccaceae</taxon>
        <taxon>Yoonia</taxon>
    </lineage>
</organism>
<evidence type="ECO:0000259" key="3">
    <source>
        <dbReference type="Pfam" id="PF01266"/>
    </source>
</evidence>
<dbReference type="Pfam" id="PF01266">
    <property type="entry name" value="DAO"/>
    <property type="match status" value="1"/>
</dbReference>
<name>A0A2T0W448_9RHOB</name>
<dbReference type="SUPFAM" id="SSF51905">
    <property type="entry name" value="FAD/NAD(P)-binding domain"/>
    <property type="match status" value="1"/>
</dbReference>
<sequence>MMPFPISIDDPISYPGPPPSDTDVVVVGGGIIGVMSAWELAKRGVKVVLLEKGRIAAEQSSRNWGWIRAQGRDAAEVPIMQEAATMWRQMADEIGEDIGLRQSGVTYLAENEKNLARYEGWLPIAHDHGLDTVLMSAKETAAKFEGSATTWAGALWTPGDMRAEPWVAVPALARAAVRDGVTIVESCAARMIETKTGRVSGVITESGTINASSVVVAGGAWSSLFLRRHGVKIPQLSVRATVAATAPVENVHDGAAVDDRLAFRRRQDGGYTLAASGFHELYVGPDAFRALGSFAGQLMQDPLGTRLKPVPPRDYPDAWGTSRRWEADAVSPFEKMRVLDPAPNMKKVASMAKSFADTYPQLGKFEITTAWAGMIDTMPDVVPVVDTVKEMPGLTIATGMCGHGFGIGPGFGRLVAQLVTGETLNHDISRFRLSRFHDGSKLTLGPNL</sequence>
<dbReference type="Gene3D" id="3.50.50.60">
    <property type="entry name" value="FAD/NAD(P)-binding domain"/>
    <property type="match status" value="2"/>
</dbReference>
<dbReference type="EMBL" id="PVTP01000001">
    <property type="protein sequence ID" value="PRY80238.1"/>
    <property type="molecule type" value="Genomic_DNA"/>
</dbReference>
<keyword evidence="2" id="KW-0560">Oxidoreductase</keyword>
<dbReference type="OrthoDB" id="9787190at2"/>
<reference evidence="4 5" key="1">
    <citation type="submission" date="2018-03" db="EMBL/GenBank/DDBJ databases">
        <title>Genomic Encyclopedia of Archaeal and Bacterial Type Strains, Phase II (KMG-II): from individual species to whole genera.</title>
        <authorList>
            <person name="Goeker M."/>
        </authorList>
    </citation>
    <scope>NUCLEOTIDE SEQUENCE [LARGE SCALE GENOMIC DNA]</scope>
    <source>
        <strain evidence="4 5">DSM 101533</strain>
    </source>
</reference>
<dbReference type="InterPro" id="IPR036188">
    <property type="entry name" value="FAD/NAD-bd_sf"/>
</dbReference>
<dbReference type="Gene3D" id="3.30.9.10">
    <property type="entry name" value="D-Amino Acid Oxidase, subunit A, domain 2"/>
    <property type="match status" value="2"/>
</dbReference>
<dbReference type="GO" id="GO:0005737">
    <property type="term" value="C:cytoplasm"/>
    <property type="evidence" value="ECO:0007669"/>
    <property type="project" value="TreeGrafter"/>
</dbReference>
<evidence type="ECO:0000313" key="5">
    <source>
        <dbReference type="Proteomes" id="UP000238007"/>
    </source>
</evidence>
<feature type="domain" description="FAD dependent oxidoreductase" evidence="3">
    <location>
        <begin position="23"/>
        <end position="418"/>
    </location>
</feature>
<protein>
    <submittedName>
        <fullName evidence="4">Glycine/D-amino acid oxidase-like deaminating enzyme</fullName>
    </submittedName>
</protein>
<dbReference type="AlphaFoldDB" id="A0A2T0W448"/>
<dbReference type="GO" id="GO:0008718">
    <property type="term" value="F:D-amino-acid dehydrogenase activity"/>
    <property type="evidence" value="ECO:0007669"/>
    <property type="project" value="TreeGrafter"/>
</dbReference>
<dbReference type="InterPro" id="IPR006076">
    <property type="entry name" value="FAD-dep_OxRdtase"/>
</dbReference>
<accession>A0A2T0W448</accession>
<proteinExistence type="inferred from homology"/>
<dbReference type="GO" id="GO:0055130">
    <property type="term" value="P:D-alanine catabolic process"/>
    <property type="evidence" value="ECO:0007669"/>
    <property type="project" value="TreeGrafter"/>
</dbReference>
<dbReference type="Proteomes" id="UP000238007">
    <property type="component" value="Unassembled WGS sequence"/>
</dbReference>
<dbReference type="GO" id="GO:0005886">
    <property type="term" value="C:plasma membrane"/>
    <property type="evidence" value="ECO:0007669"/>
    <property type="project" value="TreeGrafter"/>
</dbReference>
<keyword evidence="5" id="KW-1185">Reference proteome</keyword>
<gene>
    <name evidence="4" type="ORF">CLV80_10189</name>
</gene>
<comment type="similarity">
    <text evidence="1">Belongs to the DadA oxidoreductase family.</text>
</comment>
<dbReference type="PANTHER" id="PTHR13847">
    <property type="entry name" value="SARCOSINE DEHYDROGENASE-RELATED"/>
    <property type="match status" value="1"/>
</dbReference>
<comment type="caution">
    <text evidence="4">The sequence shown here is derived from an EMBL/GenBank/DDBJ whole genome shotgun (WGS) entry which is preliminary data.</text>
</comment>
<dbReference type="PANTHER" id="PTHR13847:SF280">
    <property type="entry name" value="D-AMINO ACID DEHYDROGENASE"/>
    <property type="match status" value="1"/>
</dbReference>